<keyword evidence="2" id="KW-1133">Transmembrane helix</keyword>
<dbReference type="RefSeq" id="WP_124910239.1">
    <property type="nucleotide sequence ID" value="NZ_RQJP01000007.1"/>
</dbReference>
<dbReference type="Proteomes" id="UP000274271">
    <property type="component" value="Unassembled WGS sequence"/>
</dbReference>
<dbReference type="CDD" id="cd03401">
    <property type="entry name" value="SPFH_prohibitin"/>
    <property type="match status" value="1"/>
</dbReference>
<evidence type="ECO:0000256" key="2">
    <source>
        <dbReference type="SAM" id="Phobius"/>
    </source>
</evidence>
<organism evidence="4 5">
    <name type="scientific">Larkinella knui</name>
    <dbReference type="NCBI Taxonomy" id="2025310"/>
    <lineage>
        <taxon>Bacteria</taxon>
        <taxon>Pseudomonadati</taxon>
        <taxon>Bacteroidota</taxon>
        <taxon>Cytophagia</taxon>
        <taxon>Cytophagales</taxon>
        <taxon>Spirosomataceae</taxon>
        <taxon>Larkinella</taxon>
    </lineage>
</organism>
<keyword evidence="2" id="KW-0812">Transmembrane</keyword>
<reference evidence="4 5" key="1">
    <citation type="submission" date="2018-11" db="EMBL/GenBank/DDBJ databases">
        <authorList>
            <person name="Zhou Z."/>
            <person name="Wang G."/>
        </authorList>
    </citation>
    <scope>NUCLEOTIDE SEQUENCE [LARGE SCALE GENOMIC DNA]</scope>
    <source>
        <strain evidence="4 5">KCTC42998</strain>
    </source>
</reference>
<dbReference type="PANTHER" id="PTHR23222:SF0">
    <property type="entry name" value="PROHIBITIN 1"/>
    <property type="match status" value="1"/>
</dbReference>
<sequence>METLPRKRLVTIGISIVIFLILFTFIGRFYTRIDAGHVGLKINMSGSDRGVSDITEVTGFVWYIPWLTKIEEFPTFTQTVDYQPFTVNTNDGASFTVDPTLTYHPNPAEVPQIYRQYRRPLPLLEQTIIRNMVFDAYRLTTNEFKSDSLVGQRARFEAKVEAELRKSLKEDGFIYERLTSAVTPPPSLQAAIDAKNTAVQTAMALRNKIESEKAQAEIAITRATGAARARLINAQAESEANTLKQRTLTPMLIQQQWIEKWDGKLPTTSTGSANLMLGISPK</sequence>
<dbReference type="InterPro" id="IPR036013">
    <property type="entry name" value="Band_7/SPFH_dom_sf"/>
</dbReference>
<dbReference type="SUPFAM" id="SSF117892">
    <property type="entry name" value="Band 7/SPFH domain"/>
    <property type="match status" value="1"/>
</dbReference>
<feature type="transmembrane region" description="Helical" evidence="2">
    <location>
        <begin position="9"/>
        <end position="30"/>
    </location>
</feature>
<dbReference type="Pfam" id="PF01145">
    <property type="entry name" value="Band_7"/>
    <property type="match status" value="1"/>
</dbReference>
<name>A0A3P1CAY7_9BACT</name>
<evidence type="ECO:0000313" key="4">
    <source>
        <dbReference type="EMBL" id="RRB10226.1"/>
    </source>
</evidence>
<comment type="subcellular location">
    <subcellularLocation>
        <location evidence="1">Membrane</location>
        <topology evidence="1">Single-pass membrane protein</topology>
    </subcellularLocation>
</comment>
<evidence type="ECO:0000313" key="5">
    <source>
        <dbReference type="Proteomes" id="UP000274271"/>
    </source>
</evidence>
<keyword evidence="2" id="KW-0472">Membrane</keyword>
<dbReference type="EMBL" id="RQJP01000007">
    <property type="protein sequence ID" value="RRB10226.1"/>
    <property type="molecule type" value="Genomic_DNA"/>
</dbReference>
<dbReference type="InterPro" id="IPR001107">
    <property type="entry name" value="Band_7"/>
</dbReference>
<accession>A0A3P1CAY7</accession>
<dbReference type="InterPro" id="IPR000163">
    <property type="entry name" value="Prohibitin"/>
</dbReference>
<feature type="domain" description="Band 7" evidence="3">
    <location>
        <begin position="32"/>
        <end position="215"/>
    </location>
</feature>
<dbReference type="OrthoDB" id="9812991at2"/>
<comment type="caution">
    <text evidence="4">The sequence shown here is derived from an EMBL/GenBank/DDBJ whole genome shotgun (WGS) entry which is preliminary data.</text>
</comment>
<proteinExistence type="predicted"/>
<dbReference type="Gene3D" id="3.30.479.30">
    <property type="entry name" value="Band 7 domain"/>
    <property type="match status" value="1"/>
</dbReference>
<evidence type="ECO:0000256" key="1">
    <source>
        <dbReference type="ARBA" id="ARBA00004167"/>
    </source>
</evidence>
<protein>
    <submittedName>
        <fullName evidence="4">Prohibitin family protein</fullName>
    </submittedName>
</protein>
<gene>
    <name evidence="4" type="ORF">EHT87_28705</name>
</gene>
<keyword evidence="5" id="KW-1185">Reference proteome</keyword>
<dbReference type="PANTHER" id="PTHR23222">
    <property type="entry name" value="PROHIBITIN"/>
    <property type="match status" value="1"/>
</dbReference>
<dbReference type="AlphaFoldDB" id="A0A3P1CAY7"/>
<dbReference type="GO" id="GO:0016020">
    <property type="term" value="C:membrane"/>
    <property type="evidence" value="ECO:0007669"/>
    <property type="project" value="UniProtKB-SubCell"/>
</dbReference>
<evidence type="ECO:0000259" key="3">
    <source>
        <dbReference type="Pfam" id="PF01145"/>
    </source>
</evidence>